<dbReference type="SUPFAM" id="SSF46785">
    <property type="entry name" value="Winged helix' DNA-binding domain"/>
    <property type="match status" value="1"/>
</dbReference>
<dbReference type="GO" id="GO:0003700">
    <property type="term" value="F:DNA-binding transcription factor activity"/>
    <property type="evidence" value="ECO:0007669"/>
    <property type="project" value="InterPro"/>
</dbReference>
<keyword evidence="3" id="KW-0804">Transcription</keyword>
<reference evidence="5 6" key="1">
    <citation type="submission" date="2016-10" db="EMBL/GenBank/DDBJ databases">
        <authorList>
            <person name="de Groot N.N."/>
        </authorList>
    </citation>
    <scope>NUCLEOTIDE SEQUENCE [LARGE SCALE GENOMIC DNA]</scope>
    <source>
        <strain evidence="5 6">CGMCC 1.8891</strain>
    </source>
</reference>
<accession>A0A1I3T6I8</accession>
<evidence type="ECO:0000256" key="2">
    <source>
        <dbReference type="ARBA" id="ARBA00023125"/>
    </source>
</evidence>
<dbReference type="Gene3D" id="1.20.120.530">
    <property type="entry name" value="GntR ligand-binding domain-like"/>
    <property type="match status" value="1"/>
</dbReference>
<evidence type="ECO:0000259" key="4">
    <source>
        <dbReference type="PROSITE" id="PS50949"/>
    </source>
</evidence>
<evidence type="ECO:0000256" key="3">
    <source>
        <dbReference type="ARBA" id="ARBA00023163"/>
    </source>
</evidence>
<keyword evidence="2" id="KW-0238">DNA-binding</keyword>
<dbReference type="PANTHER" id="PTHR43537:SF45">
    <property type="entry name" value="GNTR FAMILY REGULATORY PROTEIN"/>
    <property type="match status" value="1"/>
</dbReference>
<dbReference type="PANTHER" id="PTHR43537">
    <property type="entry name" value="TRANSCRIPTIONAL REGULATOR, GNTR FAMILY"/>
    <property type="match status" value="1"/>
</dbReference>
<protein>
    <submittedName>
        <fullName evidence="5">Transcriptional regulator, GntR family</fullName>
    </submittedName>
</protein>
<dbReference type="SUPFAM" id="SSF48008">
    <property type="entry name" value="GntR ligand-binding domain-like"/>
    <property type="match status" value="1"/>
</dbReference>
<dbReference type="InterPro" id="IPR036388">
    <property type="entry name" value="WH-like_DNA-bd_sf"/>
</dbReference>
<dbReference type="InterPro" id="IPR000524">
    <property type="entry name" value="Tscrpt_reg_HTH_GntR"/>
</dbReference>
<sequence>MPLPDHILDINSLDGPLGQRVYTVLRTNILEMALKPGEILRKGALCDKLGVSRSPIAEALGRLSSDGLVDIIPQSATRVSRFSLAELLEENFLREAVEVAAVARVASDHTDDQLTRLSRNLRFQALLVEDEDFQGFFEADLEFHELILSFTGFPKVNLVAEEMTLQLRRARKLMLPDPGRPAQAVAEHQNILKAITAKDPDAARTTMTRHLRQLTKRIAPLEREYPDYFRTT</sequence>
<dbReference type="Pfam" id="PF00392">
    <property type="entry name" value="GntR"/>
    <property type="match status" value="1"/>
</dbReference>
<dbReference type="InterPro" id="IPR036390">
    <property type="entry name" value="WH_DNA-bd_sf"/>
</dbReference>
<evidence type="ECO:0000256" key="1">
    <source>
        <dbReference type="ARBA" id="ARBA00023015"/>
    </source>
</evidence>
<dbReference type="InterPro" id="IPR011711">
    <property type="entry name" value="GntR_C"/>
</dbReference>
<dbReference type="CDD" id="cd07377">
    <property type="entry name" value="WHTH_GntR"/>
    <property type="match status" value="1"/>
</dbReference>
<dbReference type="GO" id="GO:0003677">
    <property type="term" value="F:DNA binding"/>
    <property type="evidence" value="ECO:0007669"/>
    <property type="project" value="UniProtKB-KW"/>
</dbReference>
<keyword evidence="6" id="KW-1185">Reference proteome</keyword>
<keyword evidence="1" id="KW-0805">Transcription regulation</keyword>
<dbReference type="SMART" id="SM00345">
    <property type="entry name" value="HTH_GNTR"/>
    <property type="match status" value="1"/>
</dbReference>
<dbReference type="Proteomes" id="UP000183299">
    <property type="component" value="Unassembled WGS sequence"/>
</dbReference>
<dbReference type="AlphaFoldDB" id="A0A1I3T6I8"/>
<gene>
    <name evidence="5" type="ORF">SAMN04488138_107227</name>
</gene>
<dbReference type="Gene3D" id="1.10.10.10">
    <property type="entry name" value="Winged helix-like DNA-binding domain superfamily/Winged helix DNA-binding domain"/>
    <property type="match status" value="1"/>
</dbReference>
<dbReference type="EMBL" id="FORY01000007">
    <property type="protein sequence ID" value="SFJ65276.1"/>
    <property type="molecule type" value="Genomic_DNA"/>
</dbReference>
<dbReference type="PROSITE" id="PS50949">
    <property type="entry name" value="HTH_GNTR"/>
    <property type="match status" value="1"/>
</dbReference>
<evidence type="ECO:0000313" key="6">
    <source>
        <dbReference type="Proteomes" id="UP000183299"/>
    </source>
</evidence>
<dbReference type="OrthoDB" id="8155773at2"/>
<dbReference type="STRING" id="576117.SAMN04488138_107227"/>
<dbReference type="GeneID" id="98664909"/>
<name>A0A1I3T6I8_9RHOB</name>
<feature type="domain" description="HTH gntR-type" evidence="4">
    <location>
        <begin position="15"/>
        <end position="82"/>
    </location>
</feature>
<evidence type="ECO:0000313" key="5">
    <source>
        <dbReference type="EMBL" id="SFJ65276.1"/>
    </source>
</evidence>
<proteinExistence type="predicted"/>
<dbReference type="Pfam" id="PF07729">
    <property type="entry name" value="FCD"/>
    <property type="match status" value="1"/>
</dbReference>
<organism evidence="5 6">
    <name type="scientific">Celeribacter halophilus</name>
    <dbReference type="NCBI Taxonomy" id="576117"/>
    <lineage>
        <taxon>Bacteria</taxon>
        <taxon>Pseudomonadati</taxon>
        <taxon>Pseudomonadota</taxon>
        <taxon>Alphaproteobacteria</taxon>
        <taxon>Rhodobacterales</taxon>
        <taxon>Roseobacteraceae</taxon>
        <taxon>Celeribacter</taxon>
    </lineage>
</organism>
<dbReference type="InterPro" id="IPR008920">
    <property type="entry name" value="TF_FadR/GntR_C"/>
</dbReference>
<dbReference type="SMART" id="SM00895">
    <property type="entry name" value="FCD"/>
    <property type="match status" value="1"/>
</dbReference>
<dbReference type="RefSeq" id="WP_066604108.1">
    <property type="nucleotide sequence ID" value="NZ_FORY01000007.1"/>
</dbReference>